<feature type="domain" description="ABC transporter" evidence="4">
    <location>
        <begin position="3"/>
        <end position="235"/>
    </location>
</feature>
<protein>
    <submittedName>
        <fullName evidence="5">ABC transporter ATP-binding protein</fullName>
    </submittedName>
</protein>
<dbReference type="GO" id="GO:0016887">
    <property type="term" value="F:ATP hydrolysis activity"/>
    <property type="evidence" value="ECO:0007669"/>
    <property type="project" value="InterPro"/>
</dbReference>
<dbReference type="PANTHER" id="PTHR42794:SF2">
    <property type="entry name" value="ABC TRANSPORTER ATP-BINDING PROTEIN"/>
    <property type="match status" value="1"/>
</dbReference>
<comment type="caution">
    <text evidence="5">The sequence shown here is derived from an EMBL/GenBank/DDBJ whole genome shotgun (WGS) entry which is preliminary data.</text>
</comment>
<dbReference type="InterPro" id="IPR003439">
    <property type="entry name" value="ABC_transporter-like_ATP-bd"/>
</dbReference>
<dbReference type="PANTHER" id="PTHR42794">
    <property type="entry name" value="HEMIN IMPORT ATP-BINDING PROTEIN HMUV"/>
    <property type="match status" value="1"/>
</dbReference>
<dbReference type="SUPFAM" id="SSF52540">
    <property type="entry name" value="P-loop containing nucleoside triphosphate hydrolases"/>
    <property type="match status" value="1"/>
</dbReference>
<dbReference type="Proteomes" id="UP000220840">
    <property type="component" value="Unassembled WGS sequence"/>
</dbReference>
<dbReference type="AlphaFoldDB" id="A0A2A7MHV7"/>
<dbReference type="GO" id="GO:0005524">
    <property type="term" value="F:ATP binding"/>
    <property type="evidence" value="ECO:0007669"/>
    <property type="project" value="UniProtKB-KW"/>
</dbReference>
<dbReference type="PROSITE" id="PS00211">
    <property type="entry name" value="ABC_TRANSPORTER_1"/>
    <property type="match status" value="1"/>
</dbReference>
<dbReference type="EMBL" id="PDCJ01000001">
    <property type="protein sequence ID" value="PEG31294.1"/>
    <property type="molecule type" value="Genomic_DNA"/>
</dbReference>
<organism evidence="5 6">
    <name type="scientific">Clostridium neonatale</name>
    <dbReference type="NCBI Taxonomy" id="137838"/>
    <lineage>
        <taxon>Bacteria</taxon>
        <taxon>Bacillati</taxon>
        <taxon>Bacillota</taxon>
        <taxon>Clostridia</taxon>
        <taxon>Eubacteriales</taxon>
        <taxon>Clostridiaceae</taxon>
        <taxon>Clostridium</taxon>
    </lineage>
</organism>
<evidence type="ECO:0000256" key="2">
    <source>
        <dbReference type="ARBA" id="ARBA00022741"/>
    </source>
</evidence>
<reference evidence="5 6" key="1">
    <citation type="submission" date="2017-10" db="EMBL/GenBank/DDBJ databases">
        <title>Effective Description of Clostridium neonatale sp. nov. linked to necrotizing enterocolitis in neonates and a clarification of species assignable to the genus Clostridium (Prazmowski 1880) emend. Lawson and Rainey 2016.</title>
        <authorList>
            <person name="Bernard K."/>
            <person name="Burdz T."/>
            <person name="Wiebe D."/>
            <person name="Balcewich B."/>
            <person name="Alfa M."/>
            <person name="Bernier A.-M."/>
        </authorList>
    </citation>
    <scope>NUCLEOTIDE SEQUENCE [LARGE SCALE GENOMIC DNA]</scope>
    <source>
        <strain evidence="5 6">LCDC99A005</strain>
    </source>
</reference>
<dbReference type="OrthoDB" id="9799337at2"/>
<dbReference type="Pfam" id="PF00005">
    <property type="entry name" value="ABC_tran"/>
    <property type="match status" value="1"/>
</dbReference>
<evidence type="ECO:0000256" key="3">
    <source>
        <dbReference type="ARBA" id="ARBA00022840"/>
    </source>
</evidence>
<dbReference type="STRING" id="137838.GCA_001458595_02694"/>
<dbReference type="SMART" id="SM00382">
    <property type="entry name" value="AAA"/>
    <property type="match status" value="1"/>
</dbReference>
<accession>A0A2A7MHV7</accession>
<sequence length="257" mass="28516">MNLSVKDLKVDIATKQIVKGISLSVNDNEFIGLIGPNGSGKSTLLKAIYRVLKPSSGSVFLDGKDMKDINPKTIAKNLAVVSQFNNINFDFKVIDIVLMGRSPHKSLLESENKNDYSIATEALKKVGMDHYSNRSFTSLSGGEKQRVILARALAQKPKILILDEPTNHLDIKYQIEILSLVKNLGICVLAALHDLTLASQYCHKLIVLKDGEIVAEGIPKEIVTSEMIKNVYDIDSYIYTNPITNNISIDYYPSNQY</sequence>
<evidence type="ECO:0000313" key="5">
    <source>
        <dbReference type="EMBL" id="PEG31294.1"/>
    </source>
</evidence>
<evidence type="ECO:0000313" key="6">
    <source>
        <dbReference type="Proteomes" id="UP000220840"/>
    </source>
</evidence>
<dbReference type="InterPro" id="IPR017871">
    <property type="entry name" value="ABC_transporter-like_CS"/>
</dbReference>
<evidence type="ECO:0000256" key="1">
    <source>
        <dbReference type="ARBA" id="ARBA00022448"/>
    </source>
</evidence>
<dbReference type="CDD" id="cd03214">
    <property type="entry name" value="ABC_Iron-Siderophores_B12_Hemin"/>
    <property type="match status" value="1"/>
</dbReference>
<keyword evidence="6" id="KW-1185">Reference proteome</keyword>
<keyword evidence="2" id="KW-0547">Nucleotide-binding</keyword>
<evidence type="ECO:0000259" key="4">
    <source>
        <dbReference type="PROSITE" id="PS50893"/>
    </source>
</evidence>
<dbReference type="Gene3D" id="3.40.50.300">
    <property type="entry name" value="P-loop containing nucleotide triphosphate hydrolases"/>
    <property type="match status" value="1"/>
</dbReference>
<dbReference type="InterPro" id="IPR003593">
    <property type="entry name" value="AAA+_ATPase"/>
</dbReference>
<keyword evidence="3 5" id="KW-0067">ATP-binding</keyword>
<gene>
    <name evidence="5" type="ORF">CQ394_06115</name>
</gene>
<dbReference type="InterPro" id="IPR027417">
    <property type="entry name" value="P-loop_NTPase"/>
</dbReference>
<keyword evidence="1" id="KW-0813">Transport</keyword>
<proteinExistence type="predicted"/>
<name>A0A2A7MHV7_9CLOT</name>
<dbReference type="RefSeq" id="WP_058295452.1">
    <property type="nucleotide sequence ID" value="NZ_CAMTCK010000071.1"/>
</dbReference>
<dbReference type="PROSITE" id="PS50893">
    <property type="entry name" value="ABC_TRANSPORTER_2"/>
    <property type="match status" value="1"/>
</dbReference>
<dbReference type="FunFam" id="3.40.50.300:FF:000134">
    <property type="entry name" value="Iron-enterobactin ABC transporter ATP-binding protein"/>
    <property type="match status" value="1"/>
</dbReference>